<gene>
    <name evidence="4" type="ORF">TCM_012414</name>
</gene>
<evidence type="ECO:0000256" key="1">
    <source>
        <dbReference type="ARBA" id="ARBA00023180"/>
    </source>
</evidence>
<dbReference type="PANTHER" id="PTHR33138">
    <property type="entry name" value="OS01G0690200 PROTEIN"/>
    <property type="match status" value="1"/>
</dbReference>
<dbReference type="Proteomes" id="UP000026915">
    <property type="component" value="Chromosome 3"/>
</dbReference>
<dbReference type="eggNOG" id="KOG1187">
    <property type="taxonomic scope" value="Eukaryota"/>
</dbReference>
<protein>
    <recommendedName>
        <fullName evidence="3">Wall-associated receptor kinase C-terminal domain-containing protein</fullName>
    </recommendedName>
</protein>
<sequence>MNSQLLLSTPSIYIFTFFLIGLFSLPISFCQDDENFEQCFSRFDCGDIKNLTCAYWTDDRPQLCKQEGFRLTKCDDGKPVILIGRYEFRMIYLNYFTYAMTIARNDLWEKICPENPTNVTLDNPFLRYSPTNRYLTFFYNCSRSIPSSPNPNPFRCTEDLYSFYADDLVERARYGDLSDSCDTAIQVQVNQSAFAELQNQTPQRLEAWEKGFDVEYNLAEIFCSACNSRRGKCEILSSPEHPICIYPGMHNLLTPLFFRLICNICILPLVLIAGPNSQ</sequence>
<feature type="domain" description="Wall-associated receptor kinase C-terminal" evidence="3">
    <location>
        <begin position="171"/>
        <end position="247"/>
    </location>
</feature>
<organism evidence="4 5">
    <name type="scientific">Theobroma cacao</name>
    <name type="common">Cacao</name>
    <name type="synonym">Cocoa</name>
    <dbReference type="NCBI Taxonomy" id="3641"/>
    <lineage>
        <taxon>Eukaryota</taxon>
        <taxon>Viridiplantae</taxon>
        <taxon>Streptophyta</taxon>
        <taxon>Embryophyta</taxon>
        <taxon>Tracheophyta</taxon>
        <taxon>Spermatophyta</taxon>
        <taxon>Magnoliopsida</taxon>
        <taxon>eudicotyledons</taxon>
        <taxon>Gunneridae</taxon>
        <taxon>Pentapetalae</taxon>
        <taxon>rosids</taxon>
        <taxon>malvids</taxon>
        <taxon>Malvales</taxon>
        <taxon>Malvaceae</taxon>
        <taxon>Byttnerioideae</taxon>
        <taxon>Theobroma</taxon>
    </lineage>
</organism>
<dbReference type="InParanoid" id="A0A061FUA1"/>
<dbReference type="AlphaFoldDB" id="A0A061FUA1"/>
<dbReference type="OMA" id="MTIARND"/>
<evidence type="ECO:0000256" key="2">
    <source>
        <dbReference type="SAM" id="Phobius"/>
    </source>
</evidence>
<dbReference type="STRING" id="3641.A0A061FUA1"/>
<evidence type="ECO:0000313" key="4">
    <source>
        <dbReference type="EMBL" id="EOY21085.1"/>
    </source>
</evidence>
<dbReference type="Gramene" id="EOY21085">
    <property type="protein sequence ID" value="EOY21085"/>
    <property type="gene ID" value="TCM_012414"/>
</dbReference>
<proteinExistence type="predicted"/>
<accession>A0A061FUA1</accession>
<reference evidence="4 5" key="1">
    <citation type="journal article" date="2013" name="Genome Biol.">
        <title>The genome sequence of the most widely cultivated cacao type and its use to identify candidate genes regulating pod color.</title>
        <authorList>
            <person name="Motamayor J.C."/>
            <person name="Mockaitis K."/>
            <person name="Schmutz J."/>
            <person name="Haiminen N."/>
            <person name="Iii D.L."/>
            <person name="Cornejo O."/>
            <person name="Findley S.D."/>
            <person name="Zheng P."/>
            <person name="Utro F."/>
            <person name="Royaert S."/>
            <person name="Saski C."/>
            <person name="Jenkins J."/>
            <person name="Podicheti R."/>
            <person name="Zhao M."/>
            <person name="Scheffler B.E."/>
            <person name="Stack J.C."/>
            <person name="Feltus F.A."/>
            <person name="Mustiga G.M."/>
            <person name="Amores F."/>
            <person name="Phillips W."/>
            <person name="Marelli J.P."/>
            <person name="May G.D."/>
            <person name="Shapiro H."/>
            <person name="Ma J."/>
            <person name="Bustamante C.D."/>
            <person name="Schnell R.J."/>
            <person name="Main D."/>
            <person name="Gilbert D."/>
            <person name="Parida L."/>
            <person name="Kuhn D.N."/>
        </authorList>
    </citation>
    <scope>NUCLEOTIDE SEQUENCE [LARGE SCALE GENOMIC DNA]</scope>
    <source>
        <strain evidence="5">cv. Matina 1-6</strain>
    </source>
</reference>
<evidence type="ECO:0000313" key="5">
    <source>
        <dbReference type="Proteomes" id="UP000026915"/>
    </source>
</evidence>
<feature type="transmembrane region" description="Helical" evidence="2">
    <location>
        <begin position="12"/>
        <end position="29"/>
    </location>
</feature>
<evidence type="ECO:0000259" key="3">
    <source>
        <dbReference type="Pfam" id="PF14380"/>
    </source>
</evidence>
<dbReference type="PANTHER" id="PTHR33138:SF85">
    <property type="entry name" value="LEAF RUST 10 DISEASE-RESISTANCE LOCUS RECEPTOR-LIKE PROTEIN KINASE-LIKE 2.7 ISOFORM X1"/>
    <property type="match status" value="1"/>
</dbReference>
<name>A0A061FUA1_THECC</name>
<dbReference type="HOGENOM" id="CLU_000288_38_2_1"/>
<keyword evidence="2" id="KW-1133">Transmembrane helix</keyword>
<dbReference type="EMBL" id="CM001881">
    <property type="protein sequence ID" value="EOY21085.1"/>
    <property type="molecule type" value="Genomic_DNA"/>
</dbReference>
<dbReference type="InterPro" id="IPR032872">
    <property type="entry name" value="WAK_assoc_C"/>
</dbReference>
<keyword evidence="2" id="KW-0812">Transmembrane</keyword>
<keyword evidence="5" id="KW-1185">Reference proteome</keyword>
<keyword evidence="1" id="KW-0325">Glycoprotein</keyword>
<dbReference type="Pfam" id="PF14380">
    <property type="entry name" value="WAK_assoc"/>
    <property type="match status" value="1"/>
</dbReference>
<keyword evidence="2" id="KW-0472">Membrane</keyword>